<dbReference type="Gene3D" id="3.30.420.10">
    <property type="entry name" value="Ribonuclease H-like superfamily/Ribonuclease H"/>
    <property type="match status" value="1"/>
</dbReference>
<keyword evidence="2" id="KW-1185">Reference proteome</keyword>
<comment type="caution">
    <text evidence="1">The sequence shown here is derived from an EMBL/GenBank/DDBJ whole genome shotgun (WGS) entry which is preliminary data.</text>
</comment>
<organism evidence="1 2">
    <name type="scientific">Araneus ventricosus</name>
    <name type="common">Orbweaver spider</name>
    <name type="synonym">Epeira ventricosa</name>
    <dbReference type="NCBI Taxonomy" id="182803"/>
    <lineage>
        <taxon>Eukaryota</taxon>
        <taxon>Metazoa</taxon>
        <taxon>Ecdysozoa</taxon>
        <taxon>Arthropoda</taxon>
        <taxon>Chelicerata</taxon>
        <taxon>Arachnida</taxon>
        <taxon>Araneae</taxon>
        <taxon>Araneomorphae</taxon>
        <taxon>Entelegynae</taxon>
        <taxon>Araneoidea</taxon>
        <taxon>Araneidae</taxon>
        <taxon>Araneus</taxon>
    </lineage>
</organism>
<evidence type="ECO:0000313" key="1">
    <source>
        <dbReference type="EMBL" id="GBM03659.1"/>
    </source>
</evidence>
<dbReference type="PANTHER" id="PTHR47326">
    <property type="entry name" value="TRANSPOSABLE ELEMENT TC3 TRANSPOSASE-LIKE PROTEIN"/>
    <property type="match status" value="1"/>
</dbReference>
<protein>
    <recommendedName>
        <fullName evidence="3">Tc1-like transposase DDE domain-containing protein</fullName>
    </recommendedName>
</protein>
<dbReference type="PANTHER" id="PTHR47326:SF1">
    <property type="entry name" value="HTH PSQ-TYPE DOMAIN-CONTAINING PROTEIN"/>
    <property type="match status" value="1"/>
</dbReference>
<accession>A0A4Y2CHK2</accession>
<dbReference type="InterPro" id="IPR036397">
    <property type="entry name" value="RNaseH_sf"/>
</dbReference>
<evidence type="ECO:0008006" key="3">
    <source>
        <dbReference type="Google" id="ProtNLM"/>
    </source>
</evidence>
<sequence>MEPLPACTVPCLQLGSMATWDLCHTRTLPSALNNRNRYSSNQTTFSQSSKVQLIFHEPSRGAAADGVLLVKAWCWSSAAISHQHQISLHCPHGHVCRTSYINRCCYLMQCCLSVNTVYVHVAGLGHYVDAPTETHQYVCGSPKVNVWCGLLYDRVVGPFFFTETSITSNIYQDLLEIYVFPQIDDLEDVTGNIIVFMQDGSTPHLSPSVREALNERFPNSWIGRDVPIQWPV</sequence>
<gene>
    <name evidence="1" type="ORF">AVEN_134893_1</name>
</gene>
<evidence type="ECO:0000313" key="2">
    <source>
        <dbReference type="Proteomes" id="UP000499080"/>
    </source>
</evidence>
<reference evidence="1 2" key="1">
    <citation type="journal article" date="2019" name="Sci. Rep.">
        <title>Orb-weaving spider Araneus ventricosus genome elucidates the spidroin gene catalogue.</title>
        <authorList>
            <person name="Kono N."/>
            <person name="Nakamura H."/>
            <person name="Ohtoshi R."/>
            <person name="Moran D.A.P."/>
            <person name="Shinohara A."/>
            <person name="Yoshida Y."/>
            <person name="Fujiwara M."/>
            <person name="Mori M."/>
            <person name="Tomita M."/>
            <person name="Arakawa K."/>
        </authorList>
    </citation>
    <scope>NUCLEOTIDE SEQUENCE [LARGE SCALE GENOMIC DNA]</scope>
</reference>
<proteinExistence type="predicted"/>
<dbReference type="Proteomes" id="UP000499080">
    <property type="component" value="Unassembled WGS sequence"/>
</dbReference>
<dbReference type="EMBL" id="BGPR01000194">
    <property type="protein sequence ID" value="GBM03659.1"/>
    <property type="molecule type" value="Genomic_DNA"/>
</dbReference>
<dbReference type="AlphaFoldDB" id="A0A4Y2CHK2"/>
<dbReference type="GO" id="GO:0003676">
    <property type="term" value="F:nucleic acid binding"/>
    <property type="evidence" value="ECO:0007669"/>
    <property type="project" value="InterPro"/>
</dbReference>
<name>A0A4Y2CHK2_ARAVE</name>